<dbReference type="KEGG" id="pxv:FXF36_11245"/>
<dbReference type="InterPro" id="IPR036724">
    <property type="entry name" value="Cobalamin-bd_sf"/>
</dbReference>
<dbReference type="SUPFAM" id="SSF52242">
    <property type="entry name" value="Cobalamin (vitamin B12)-binding domain"/>
    <property type="match status" value="1"/>
</dbReference>
<evidence type="ECO:0000256" key="20">
    <source>
        <dbReference type="PROSITE-ProRule" id="PRU00333"/>
    </source>
</evidence>
<dbReference type="OrthoDB" id="9803687at2"/>
<feature type="domain" description="Pterin-binding" evidence="22">
    <location>
        <begin position="319"/>
        <end position="564"/>
    </location>
</feature>
<dbReference type="Pfam" id="PF02574">
    <property type="entry name" value="S-methyl_trans"/>
    <property type="match status" value="1"/>
</dbReference>
<dbReference type="InterPro" id="IPR000489">
    <property type="entry name" value="Pterin-binding_dom"/>
</dbReference>
<dbReference type="InterPro" id="IPR036594">
    <property type="entry name" value="Meth_synthase_dom"/>
</dbReference>
<keyword evidence="13" id="KW-0949">S-adenosyl-L-methionine</keyword>
<dbReference type="Pfam" id="PF02607">
    <property type="entry name" value="B12-binding_2"/>
    <property type="match status" value="1"/>
</dbReference>
<feature type="binding site" evidence="20">
    <location>
        <position position="273"/>
    </location>
    <ligand>
        <name>Zn(2+)</name>
        <dbReference type="ChEBI" id="CHEBI:29105"/>
    </ligand>
</feature>
<keyword evidence="14 20" id="KW-0479">Metal-binding</keyword>
<evidence type="ECO:0000313" key="26">
    <source>
        <dbReference type="Proteomes" id="UP000327030"/>
    </source>
</evidence>
<evidence type="ECO:0000256" key="13">
    <source>
        <dbReference type="ARBA" id="ARBA00022691"/>
    </source>
</evidence>
<dbReference type="GO" id="GO:0046872">
    <property type="term" value="F:metal ion binding"/>
    <property type="evidence" value="ECO:0007669"/>
    <property type="project" value="UniProtKB-KW"/>
</dbReference>
<dbReference type="PROSITE" id="PS50972">
    <property type="entry name" value="PTERIN_BINDING"/>
    <property type="match status" value="1"/>
</dbReference>
<evidence type="ECO:0000256" key="16">
    <source>
        <dbReference type="ARBA" id="ARBA00023167"/>
    </source>
</evidence>
<feature type="domain" description="Hcy-binding" evidence="21">
    <location>
        <begin position="3"/>
        <end position="288"/>
    </location>
</feature>
<dbReference type="InterPro" id="IPR050554">
    <property type="entry name" value="Met_Synthase/Corrinoid"/>
</dbReference>
<reference evidence="26" key="1">
    <citation type="submission" date="2019-08" db="EMBL/GenBank/DDBJ databases">
        <title>Complete Genome Sequence of the Polysaccharide-Degrading Rumen Bacterium Pseudobutyrivibrio xylanivorans MA3014.</title>
        <authorList>
            <person name="Palevich N."/>
            <person name="Maclean P.H."/>
            <person name="Kelly W.J."/>
            <person name="Leahy S.C."/>
            <person name="Rakonjac J."/>
            <person name="Attwood G.T."/>
        </authorList>
    </citation>
    <scope>NUCLEOTIDE SEQUENCE [LARGE SCALE GENOMIC DNA]</scope>
    <source>
        <strain evidence="26">MA3014</strain>
    </source>
</reference>
<dbReference type="InterPro" id="IPR006158">
    <property type="entry name" value="Cobalamin-bd"/>
</dbReference>
<dbReference type="InterPro" id="IPR011005">
    <property type="entry name" value="Dihydropteroate_synth-like_sf"/>
</dbReference>
<evidence type="ECO:0000256" key="8">
    <source>
        <dbReference type="ARBA" id="ARBA00013998"/>
    </source>
</evidence>
<feature type="domain" description="B12-binding N-terminal" evidence="24">
    <location>
        <begin position="600"/>
        <end position="694"/>
    </location>
</feature>
<dbReference type="GO" id="GO:0008705">
    <property type="term" value="F:methionine synthase activity"/>
    <property type="evidence" value="ECO:0007669"/>
    <property type="project" value="UniProtKB-EC"/>
</dbReference>
<dbReference type="PIRSF" id="PIRSF037472">
    <property type="entry name" value="DHPS_mtfrase"/>
    <property type="match status" value="1"/>
</dbReference>
<evidence type="ECO:0000259" key="23">
    <source>
        <dbReference type="PROSITE" id="PS51332"/>
    </source>
</evidence>
<keyword evidence="15 20" id="KW-0862">Zinc</keyword>
<keyword evidence="10" id="KW-0028">Amino-acid biosynthesis</keyword>
<evidence type="ECO:0000256" key="12">
    <source>
        <dbReference type="ARBA" id="ARBA00022679"/>
    </source>
</evidence>
<evidence type="ECO:0000256" key="1">
    <source>
        <dbReference type="ARBA" id="ARBA00001700"/>
    </source>
</evidence>
<feature type="binding site" evidence="20">
    <location>
        <position position="274"/>
    </location>
    <ligand>
        <name>Zn(2+)</name>
        <dbReference type="ChEBI" id="CHEBI:29105"/>
    </ligand>
</feature>
<evidence type="ECO:0000256" key="18">
    <source>
        <dbReference type="ARBA" id="ARBA00025552"/>
    </source>
</evidence>
<dbReference type="Pfam" id="PF02310">
    <property type="entry name" value="B12-binding"/>
    <property type="match status" value="1"/>
</dbReference>
<dbReference type="InterPro" id="IPR003759">
    <property type="entry name" value="Cbl-bd_cap"/>
</dbReference>
<dbReference type="Gene3D" id="3.20.20.330">
    <property type="entry name" value="Homocysteine-binding-like domain"/>
    <property type="match status" value="1"/>
</dbReference>
<keyword evidence="16" id="KW-0486">Methionine biosynthesis</keyword>
<evidence type="ECO:0000256" key="15">
    <source>
        <dbReference type="ARBA" id="ARBA00022833"/>
    </source>
</evidence>
<evidence type="ECO:0000256" key="2">
    <source>
        <dbReference type="ARBA" id="ARBA00001947"/>
    </source>
</evidence>
<dbReference type="InterPro" id="IPR036589">
    <property type="entry name" value="HCY_dom_sf"/>
</dbReference>
<sequence length="815" mass="88557">MTRQEFRQLLEKRTVFIDGATGTELQKRGMPAGVCPEKWILENSWAIQEVQKAYYEAGSDIVLAPTFTGTRIKLAEYGLENDLVEINRKLVRLTREIAPAGKFVAADISMTGKQLYPIGDLMFEDLVDCYKEQVQAILSEGVDLFVVETMMSLQECRAAVLAIKESCDLPIIVSLTYNPDGKTLYGTSPETAIIVLQSMGVDCVGMNCNTGPDAMLELVNQMAPVANVPIMVKPNAGLPELENGKTVYKMTPVEFTDACEKLYEAGASLFGGCCGSTPDHIRELVLRLKDKKAHQIQDKPLRVVTSERMNTWIDLDGNFMVIGERINPTGKKKFQETLRNGSLSMVVDFAREQEERGASILDVNMGMNGIDEKQMMLDSIYEVTSAVDLPLCIDTSHVDVMEAALRIYPGRALINSISAEEEKMESMLKLAKKYGAMFITLPLSGAGLPKDINEKKQHIDTVLNKAAELGIRKEDAVIDVLVQTVGAEGTAALQCFETIEYCKYELGLPTVCGLSNISFGMPNRGFVNTTYLTIAVSKGLTMAIANPNQEMLMYCAAAADTLMNKPGALEKYAALPVVETKAAPAQAAGNAQAAPASSGGLTVSNACDGVGPVAECVIKGKKGQIVAEIQKLLDEGIEPQTIIEKHLIKGINVVGELYDKKKYFLPQLIAGANAMEIGMKHIEPLLASKDTEAKAKIVIATVEGDIHDIGKNLVALMLKNYGFEVIDLGKDVPAETIIDKAVEVNADIIGLSALMTTTMMRMDDVVKLAKEKGCNAQIIIGGACINETFKDEINADGYSEDAAECVKLVQRLMNI</sequence>
<dbReference type="Gene3D" id="3.20.20.20">
    <property type="entry name" value="Dihydropteroate synthase-like"/>
    <property type="match status" value="1"/>
</dbReference>
<keyword evidence="12 20" id="KW-0808">Transferase</keyword>
<dbReference type="CDD" id="cd02070">
    <property type="entry name" value="corrinoid_protein_B12-BD"/>
    <property type="match status" value="1"/>
</dbReference>
<evidence type="ECO:0000256" key="7">
    <source>
        <dbReference type="ARBA" id="ARBA00012032"/>
    </source>
</evidence>
<comment type="similarity">
    <text evidence="5">Belongs to the vitamin-B12 dependent methionine synthase family.</text>
</comment>
<dbReference type="GO" id="GO:0050667">
    <property type="term" value="P:homocysteine metabolic process"/>
    <property type="evidence" value="ECO:0007669"/>
    <property type="project" value="TreeGrafter"/>
</dbReference>
<comment type="catalytic activity">
    <reaction evidence="1">
        <text>(6S)-5-methyl-5,6,7,8-tetrahydrofolate + L-homocysteine = (6S)-5,6,7,8-tetrahydrofolate + L-methionine</text>
        <dbReference type="Rhea" id="RHEA:11172"/>
        <dbReference type="ChEBI" id="CHEBI:18608"/>
        <dbReference type="ChEBI" id="CHEBI:57453"/>
        <dbReference type="ChEBI" id="CHEBI:57844"/>
        <dbReference type="ChEBI" id="CHEBI:58199"/>
        <dbReference type="EC" id="2.1.1.13"/>
    </reaction>
</comment>
<gene>
    <name evidence="25" type="ORF">FXF36_11245</name>
</gene>
<dbReference type="PROSITE" id="PS51337">
    <property type="entry name" value="B12_BINDING_NTER"/>
    <property type="match status" value="1"/>
</dbReference>
<comment type="similarity">
    <text evidence="6">Belongs to the methylamine corrinoid protein family.</text>
</comment>
<dbReference type="GO" id="GO:0031419">
    <property type="term" value="F:cobalamin binding"/>
    <property type="evidence" value="ECO:0007669"/>
    <property type="project" value="UniProtKB-KW"/>
</dbReference>
<proteinExistence type="inferred from homology"/>
<evidence type="ECO:0000256" key="11">
    <source>
        <dbReference type="ARBA" id="ARBA00022628"/>
    </source>
</evidence>
<dbReference type="SUPFAM" id="SSF47644">
    <property type="entry name" value="Methionine synthase domain"/>
    <property type="match status" value="1"/>
</dbReference>
<dbReference type="EMBL" id="CP043028">
    <property type="protein sequence ID" value="QFJ55398.1"/>
    <property type="molecule type" value="Genomic_DNA"/>
</dbReference>
<keyword evidence="11" id="KW-0846">Cobalamin</keyword>
<dbReference type="FunFam" id="3.40.50.280:FF:000003">
    <property type="entry name" value="Dimethylamine methyltransferase corrinoid protein"/>
    <property type="match status" value="1"/>
</dbReference>
<comment type="cofactor">
    <cofactor evidence="3">
        <name>methylcob(III)alamin</name>
        <dbReference type="ChEBI" id="CHEBI:28115"/>
    </cofactor>
</comment>
<dbReference type="PROSITE" id="PS50970">
    <property type="entry name" value="HCY"/>
    <property type="match status" value="1"/>
</dbReference>
<dbReference type="Proteomes" id="UP000327030">
    <property type="component" value="Chromosome 1"/>
</dbReference>
<evidence type="ECO:0000256" key="5">
    <source>
        <dbReference type="ARBA" id="ARBA00010398"/>
    </source>
</evidence>
<dbReference type="Gene3D" id="3.40.50.280">
    <property type="entry name" value="Cobalamin-binding domain"/>
    <property type="match status" value="1"/>
</dbReference>
<feature type="domain" description="B12-binding" evidence="23">
    <location>
        <begin position="694"/>
        <end position="815"/>
    </location>
</feature>
<dbReference type="Pfam" id="PF00809">
    <property type="entry name" value="Pterin_bind"/>
    <property type="match status" value="1"/>
</dbReference>
<dbReference type="InterPro" id="IPR017215">
    <property type="entry name" value="MetH_bac"/>
</dbReference>
<evidence type="ECO:0000259" key="21">
    <source>
        <dbReference type="PROSITE" id="PS50970"/>
    </source>
</evidence>
<dbReference type="GO" id="GO:0005829">
    <property type="term" value="C:cytosol"/>
    <property type="evidence" value="ECO:0007669"/>
    <property type="project" value="TreeGrafter"/>
</dbReference>
<evidence type="ECO:0000256" key="14">
    <source>
        <dbReference type="ARBA" id="ARBA00022723"/>
    </source>
</evidence>
<organism evidence="25 26">
    <name type="scientific">Pseudobutyrivibrio xylanivorans</name>
    <dbReference type="NCBI Taxonomy" id="185007"/>
    <lineage>
        <taxon>Bacteria</taxon>
        <taxon>Bacillati</taxon>
        <taxon>Bacillota</taxon>
        <taxon>Clostridia</taxon>
        <taxon>Lachnospirales</taxon>
        <taxon>Lachnospiraceae</taxon>
        <taxon>Pseudobutyrivibrio</taxon>
    </lineage>
</organism>
<dbReference type="UniPathway" id="UPA00051">
    <property type="reaction ID" value="UER00081"/>
</dbReference>
<evidence type="ECO:0000256" key="4">
    <source>
        <dbReference type="ARBA" id="ARBA00005178"/>
    </source>
</evidence>
<dbReference type="SUPFAM" id="SSF82282">
    <property type="entry name" value="Homocysteine S-methyltransferase"/>
    <property type="match status" value="1"/>
</dbReference>
<dbReference type="PANTHER" id="PTHR45833:SF1">
    <property type="entry name" value="METHIONINE SYNTHASE"/>
    <property type="match status" value="1"/>
</dbReference>
<evidence type="ECO:0000256" key="19">
    <source>
        <dbReference type="ARBA" id="ARBA00031040"/>
    </source>
</evidence>
<comment type="cofactor">
    <cofactor evidence="2 20">
        <name>Zn(2+)</name>
        <dbReference type="ChEBI" id="CHEBI:29105"/>
    </cofactor>
</comment>
<evidence type="ECO:0000259" key="24">
    <source>
        <dbReference type="PROSITE" id="PS51337"/>
    </source>
</evidence>
<dbReference type="RefSeq" id="WP_151624135.1">
    <property type="nucleotide sequence ID" value="NZ_CP043028.1"/>
</dbReference>
<dbReference type="AlphaFoldDB" id="A0A5P6VSX4"/>
<accession>A0A5P6VSX4</accession>
<evidence type="ECO:0000256" key="10">
    <source>
        <dbReference type="ARBA" id="ARBA00022605"/>
    </source>
</evidence>
<dbReference type="InterPro" id="IPR003726">
    <property type="entry name" value="HCY_dom"/>
</dbReference>
<dbReference type="EC" id="2.1.1.13" evidence="7"/>
<dbReference type="GO" id="GO:0032259">
    <property type="term" value="P:methylation"/>
    <property type="evidence" value="ECO:0007669"/>
    <property type="project" value="UniProtKB-KW"/>
</dbReference>
<evidence type="ECO:0000256" key="17">
    <source>
        <dbReference type="ARBA" id="ARBA00023285"/>
    </source>
</evidence>
<keyword evidence="17" id="KW-0170">Cobalt</keyword>
<comment type="function">
    <text evidence="18">Catalyzes the transfer of a methyl group from methyl-cobalamin to homocysteine, yielding enzyme-bound cob(I)alamin and methionine. Subsequently, remethylates the cofactor using methyltetrahydrofolate.</text>
</comment>
<protein>
    <recommendedName>
        <fullName evidence="8">Methionine synthase</fullName>
        <ecNumber evidence="7">2.1.1.13</ecNumber>
    </recommendedName>
    <alternativeName>
        <fullName evidence="19">5-methyltetrahydrofolate--homocysteine methyltransferase</fullName>
    </alternativeName>
</protein>
<dbReference type="Gene3D" id="1.10.1240.10">
    <property type="entry name" value="Methionine synthase domain"/>
    <property type="match status" value="1"/>
</dbReference>
<evidence type="ECO:0000256" key="9">
    <source>
        <dbReference type="ARBA" id="ARBA00022603"/>
    </source>
</evidence>
<dbReference type="SMART" id="SM01018">
    <property type="entry name" value="B12-binding_2"/>
    <property type="match status" value="1"/>
</dbReference>
<keyword evidence="9 20" id="KW-0489">Methyltransferase</keyword>
<evidence type="ECO:0000313" key="25">
    <source>
        <dbReference type="EMBL" id="QFJ55398.1"/>
    </source>
</evidence>
<name>A0A5P6VSX4_PSEXY</name>
<comment type="pathway">
    <text evidence="4">Amino-acid biosynthesis; L-methionine biosynthesis via de novo pathway; L-methionine from L-homocysteine (MetH route): step 1/1.</text>
</comment>
<dbReference type="PROSITE" id="PS51332">
    <property type="entry name" value="B12_BINDING"/>
    <property type="match status" value="1"/>
</dbReference>
<feature type="binding site" evidence="20">
    <location>
        <position position="208"/>
    </location>
    <ligand>
        <name>Zn(2+)</name>
        <dbReference type="ChEBI" id="CHEBI:29105"/>
    </ligand>
</feature>
<dbReference type="PANTHER" id="PTHR45833">
    <property type="entry name" value="METHIONINE SYNTHASE"/>
    <property type="match status" value="1"/>
</dbReference>
<evidence type="ECO:0000256" key="6">
    <source>
        <dbReference type="ARBA" id="ARBA00010854"/>
    </source>
</evidence>
<evidence type="ECO:0000256" key="3">
    <source>
        <dbReference type="ARBA" id="ARBA00001956"/>
    </source>
</evidence>
<dbReference type="SUPFAM" id="SSF51717">
    <property type="entry name" value="Dihydropteroate synthetase-like"/>
    <property type="match status" value="1"/>
</dbReference>
<evidence type="ECO:0000259" key="22">
    <source>
        <dbReference type="PROSITE" id="PS50972"/>
    </source>
</evidence>
<dbReference type="GO" id="GO:0046653">
    <property type="term" value="P:tetrahydrofolate metabolic process"/>
    <property type="evidence" value="ECO:0007669"/>
    <property type="project" value="TreeGrafter"/>
</dbReference>